<evidence type="ECO:0000313" key="3">
    <source>
        <dbReference type="Proteomes" id="UP000005408"/>
    </source>
</evidence>
<keyword evidence="3" id="KW-1185">Reference proteome</keyword>
<protein>
    <submittedName>
        <fullName evidence="2">Uncharacterized protein</fullName>
    </submittedName>
</protein>
<feature type="region of interest" description="Disordered" evidence="1">
    <location>
        <begin position="115"/>
        <end position="162"/>
    </location>
</feature>
<organism evidence="2 3">
    <name type="scientific">Magallana gigas</name>
    <name type="common">Pacific oyster</name>
    <name type="synonym">Crassostrea gigas</name>
    <dbReference type="NCBI Taxonomy" id="29159"/>
    <lineage>
        <taxon>Eukaryota</taxon>
        <taxon>Metazoa</taxon>
        <taxon>Spiralia</taxon>
        <taxon>Lophotrochozoa</taxon>
        <taxon>Mollusca</taxon>
        <taxon>Bivalvia</taxon>
        <taxon>Autobranchia</taxon>
        <taxon>Pteriomorphia</taxon>
        <taxon>Ostreida</taxon>
        <taxon>Ostreoidea</taxon>
        <taxon>Ostreidae</taxon>
        <taxon>Magallana</taxon>
    </lineage>
</organism>
<name>A0A8W8KUV7_MAGGI</name>
<feature type="compositionally biased region" description="Basic and acidic residues" evidence="1">
    <location>
        <begin position="119"/>
        <end position="133"/>
    </location>
</feature>
<dbReference type="Proteomes" id="UP000005408">
    <property type="component" value="Unassembled WGS sequence"/>
</dbReference>
<sequence>MLRDATTKKGRHFYGVKFSTDSDIFTAGLREVSDGKADTYVSTTTDILNEISDGHSSEILNNDKSEGEQSFNPQKLVSKLFYHVWTNEEGENIEWNGQIIEYKNGIFKKNTTISAMPEKPGKQDNKNEAKGDPKLSQGKTYDILPEIPGDRRTRPKKTAKRSGLGKMYDILPSIGPNVYTFQEFQKIYEENERQVEETMKQRMHEPPGIFSDMGKFQNLGDVSVKRPSSPPRDLVKKRRGPKRNHHLDT</sequence>
<reference evidence="2" key="1">
    <citation type="submission" date="2022-08" db="UniProtKB">
        <authorList>
            <consortium name="EnsemblMetazoa"/>
        </authorList>
    </citation>
    <scope>IDENTIFICATION</scope>
    <source>
        <strain evidence="2">05x7-T-G4-1.051#20</strain>
    </source>
</reference>
<dbReference type="EnsemblMetazoa" id="G25064.1">
    <property type="protein sequence ID" value="G25064.1:cds"/>
    <property type="gene ID" value="G25064"/>
</dbReference>
<accession>A0A8W8KUV7</accession>
<feature type="region of interest" description="Disordered" evidence="1">
    <location>
        <begin position="205"/>
        <end position="249"/>
    </location>
</feature>
<evidence type="ECO:0000256" key="1">
    <source>
        <dbReference type="SAM" id="MobiDB-lite"/>
    </source>
</evidence>
<proteinExistence type="predicted"/>
<evidence type="ECO:0000313" key="2">
    <source>
        <dbReference type="EnsemblMetazoa" id="G25064.1:cds"/>
    </source>
</evidence>
<dbReference type="AlphaFoldDB" id="A0A8W8KUV7"/>
<feature type="compositionally biased region" description="Basic residues" evidence="1">
    <location>
        <begin position="235"/>
        <end position="249"/>
    </location>
</feature>